<feature type="region of interest" description="Disordered" evidence="1">
    <location>
        <begin position="36"/>
        <end position="67"/>
    </location>
</feature>
<sequence length="106" mass="11941">ANTYNVQLTNTVPDDLAMDCLELTLLSRVRHHEELEEYAAPSQSSPTRRKGRPKTSSNKNAVYEEPAMTIEDSPPICADITHITLANNIQVNNCRKAKTSNFKKKR</sequence>
<comment type="caution">
    <text evidence="2">The sequence shown here is derived from an EMBL/GenBank/DDBJ whole genome shotgun (WGS) entry which is preliminary data.</text>
</comment>
<reference evidence="2 3" key="1">
    <citation type="submission" date="2023-11" db="EMBL/GenBank/DDBJ databases">
        <title>Halocaridina rubra genome assembly.</title>
        <authorList>
            <person name="Smith C."/>
        </authorList>
    </citation>
    <scope>NUCLEOTIDE SEQUENCE [LARGE SCALE GENOMIC DNA]</scope>
    <source>
        <strain evidence="2">EP-1</strain>
        <tissue evidence="2">Whole</tissue>
    </source>
</reference>
<proteinExistence type="predicted"/>
<dbReference type="Proteomes" id="UP001381693">
    <property type="component" value="Unassembled WGS sequence"/>
</dbReference>
<dbReference type="AlphaFoldDB" id="A0AAN8XRR3"/>
<evidence type="ECO:0000313" key="3">
    <source>
        <dbReference type="Proteomes" id="UP001381693"/>
    </source>
</evidence>
<dbReference type="EMBL" id="JAXCGZ010002051">
    <property type="protein sequence ID" value="KAK7084554.1"/>
    <property type="molecule type" value="Genomic_DNA"/>
</dbReference>
<name>A0AAN8XRR3_HALRR</name>
<organism evidence="2 3">
    <name type="scientific">Halocaridina rubra</name>
    <name type="common">Hawaiian red shrimp</name>
    <dbReference type="NCBI Taxonomy" id="373956"/>
    <lineage>
        <taxon>Eukaryota</taxon>
        <taxon>Metazoa</taxon>
        <taxon>Ecdysozoa</taxon>
        <taxon>Arthropoda</taxon>
        <taxon>Crustacea</taxon>
        <taxon>Multicrustacea</taxon>
        <taxon>Malacostraca</taxon>
        <taxon>Eumalacostraca</taxon>
        <taxon>Eucarida</taxon>
        <taxon>Decapoda</taxon>
        <taxon>Pleocyemata</taxon>
        <taxon>Caridea</taxon>
        <taxon>Atyoidea</taxon>
        <taxon>Atyidae</taxon>
        <taxon>Halocaridina</taxon>
    </lineage>
</organism>
<keyword evidence="3" id="KW-1185">Reference proteome</keyword>
<evidence type="ECO:0000256" key="1">
    <source>
        <dbReference type="SAM" id="MobiDB-lite"/>
    </source>
</evidence>
<protein>
    <submittedName>
        <fullName evidence="2">Uncharacterized protein</fullName>
    </submittedName>
</protein>
<feature type="non-terminal residue" evidence="2">
    <location>
        <position position="1"/>
    </location>
</feature>
<evidence type="ECO:0000313" key="2">
    <source>
        <dbReference type="EMBL" id="KAK7084554.1"/>
    </source>
</evidence>
<accession>A0AAN8XRR3</accession>
<gene>
    <name evidence="2" type="ORF">SK128_006287</name>
</gene>